<accession>A0A6S7I3M5</accession>
<organism evidence="1 2">
    <name type="scientific">Paramuricea clavata</name>
    <name type="common">Red gorgonian</name>
    <name type="synonym">Violescent sea-whip</name>
    <dbReference type="NCBI Taxonomy" id="317549"/>
    <lineage>
        <taxon>Eukaryota</taxon>
        <taxon>Metazoa</taxon>
        <taxon>Cnidaria</taxon>
        <taxon>Anthozoa</taxon>
        <taxon>Octocorallia</taxon>
        <taxon>Malacalcyonacea</taxon>
        <taxon>Plexauridae</taxon>
        <taxon>Paramuricea</taxon>
    </lineage>
</organism>
<dbReference type="OrthoDB" id="5987728at2759"/>
<evidence type="ECO:0000313" key="2">
    <source>
        <dbReference type="Proteomes" id="UP001152795"/>
    </source>
</evidence>
<dbReference type="EMBL" id="CACRXK020003981">
    <property type="protein sequence ID" value="CAB4001002.1"/>
    <property type="molecule type" value="Genomic_DNA"/>
</dbReference>
<dbReference type="AlphaFoldDB" id="A0A6S7I3M5"/>
<dbReference type="Pfam" id="PF20231">
    <property type="entry name" value="DUF6589"/>
    <property type="match status" value="1"/>
</dbReference>
<evidence type="ECO:0000313" key="1">
    <source>
        <dbReference type="EMBL" id="CAB4001002.1"/>
    </source>
</evidence>
<keyword evidence="2" id="KW-1185">Reference proteome</keyword>
<reference evidence="1" key="1">
    <citation type="submission" date="2020-04" db="EMBL/GenBank/DDBJ databases">
        <authorList>
            <person name="Alioto T."/>
            <person name="Alioto T."/>
            <person name="Gomez Garrido J."/>
        </authorList>
    </citation>
    <scope>NUCLEOTIDE SEQUENCE</scope>
    <source>
        <strain evidence="1">A484AB</strain>
    </source>
</reference>
<gene>
    <name evidence="1" type="ORF">PACLA_8A076074</name>
</gene>
<comment type="caution">
    <text evidence="1">The sequence shown here is derived from an EMBL/GenBank/DDBJ whole genome shotgun (WGS) entry which is preliminary data.</text>
</comment>
<proteinExistence type="predicted"/>
<name>A0A6S7I3M5_PARCT</name>
<protein>
    <submittedName>
        <fullName evidence="1">Uncharacterized protein</fullName>
    </submittedName>
</protein>
<dbReference type="InterPro" id="IPR046496">
    <property type="entry name" value="DUF6589"/>
</dbReference>
<sequence>MEEFMPTAKVQEDIVADLAHIVPRVIVHHMKPYKEFKNAVVYHIPHEHTNEMSTNSEICPLGLHFLNSNKAAEMAQILDDVHSKYVPTVTLDNVPVVLDHVILDGDQLTEERARNAQWANSLAGTQAERMEGITPAFADWHLKKNS</sequence>
<dbReference type="Proteomes" id="UP001152795">
    <property type="component" value="Unassembled WGS sequence"/>
</dbReference>